<reference evidence="1" key="1">
    <citation type="submission" date="2018-05" db="EMBL/GenBank/DDBJ databases">
        <authorList>
            <person name="Lanie J.A."/>
            <person name="Ng W.-L."/>
            <person name="Kazmierczak K.M."/>
            <person name="Andrzejewski T.M."/>
            <person name="Davidsen T.M."/>
            <person name="Wayne K.J."/>
            <person name="Tettelin H."/>
            <person name="Glass J.I."/>
            <person name="Rusch D."/>
            <person name="Podicherti R."/>
            <person name="Tsui H.-C.T."/>
            <person name="Winkler M.E."/>
        </authorList>
    </citation>
    <scope>NUCLEOTIDE SEQUENCE</scope>
</reference>
<organism evidence="1">
    <name type="scientific">marine metagenome</name>
    <dbReference type="NCBI Taxonomy" id="408172"/>
    <lineage>
        <taxon>unclassified sequences</taxon>
        <taxon>metagenomes</taxon>
        <taxon>ecological metagenomes</taxon>
    </lineage>
</organism>
<gene>
    <name evidence="1" type="ORF">METZ01_LOCUS214287</name>
</gene>
<protein>
    <submittedName>
        <fullName evidence="1">Uncharacterized protein</fullName>
    </submittedName>
</protein>
<sequence length="22" mass="2538">MWTDPTGVVEMLVKYSDRIISP</sequence>
<evidence type="ECO:0000313" key="1">
    <source>
        <dbReference type="EMBL" id="SVB61433.1"/>
    </source>
</evidence>
<proteinExistence type="predicted"/>
<accession>A0A382FGV7</accession>
<dbReference type="AlphaFoldDB" id="A0A382FGV7"/>
<name>A0A382FGV7_9ZZZZ</name>
<dbReference type="EMBL" id="UINC01049532">
    <property type="protein sequence ID" value="SVB61433.1"/>
    <property type="molecule type" value="Genomic_DNA"/>
</dbReference>